<sequence length="117" mass="12992">MPSPGTVCSLLLLGMLWLDLAMAGSSFLSPEHQRVQVRPPHKAPHVVPALPLSNQLCDLEQQRHLWASVFSQSTKDSGSDLTVSGRTWGLRVLNRLFPPSSRERSRRSHQPSCSPEL</sequence>
<dbReference type="AlphaFoldDB" id="E7CCH4"/>
<dbReference type="InterPro" id="IPR005441">
    <property type="entry name" value="Preproghrelin"/>
</dbReference>
<evidence type="ECO:0000256" key="1">
    <source>
        <dbReference type="SAM" id="SignalP"/>
    </source>
</evidence>
<keyword evidence="1" id="KW-0732">Signal</keyword>
<dbReference type="PANTHER" id="PTHR14122">
    <property type="entry name" value="GHRELIN PRECURSOR"/>
    <property type="match status" value="1"/>
</dbReference>
<dbReference type="GO" id="GO:0005576">
    <property type="term" value="C:extracellular region"/>
    <property type="evidence" value="ECO:0007669"/>
    <property type="project" value="InterPro"/>
</dbReference>
<protein>
    <submittedName>
        <fullName evidence="2">Ghrelin</fullName>
    </submittedName>
</protein>
<feature type="signal peptide" evidence="1">
    <location>
        <begin position="1"/>
        <end position="23"/>
    </location>
</feature>
<dbReference type="PeptideAtlas" id="E7CCH4"/>
<evidence type="ECO:0000313" key="2">
    <source>
        <dbReference type="EMBL" id="ADM33790.1"/>
    </source>
</evidence>
<dbReference type="GO" id="GO:0016608">
    <property type="term" value="F:growth hormone-releasing hormone activity"/>
    <property type="evidence" value="ECO:0007669"/>
    <property type="project" value="InterPro"/>
</dbReference>
<accession>E7CCH4</accession>
<dbReference type="EMBL" id="GU942497">
    <property type="protein sequence ID" value="ADM33790.1"/>
    <property type="molecule type" value="mRNA"/>
</dbReference>
<name>E7CCH4_HUMAN</name>
<organism evidence="2">
    <name type="scientific">Homo sapiens</name>
    <name type="common">Human</name>
    <dbReference type="NCBI Taxonomy" id="9606"/>
    <lineage>
        <taxon>Eukaryota</taxon>
        <taxon>Metazoa</taxon>
        <taxon>Chordata</taxon>
        <taxon>Craniata</taxon>
        <taxon>Vertebrata</taxon>
        <taxon>Euteleostomi</taxon>
        <taxon>Mammalia</taxon>
        <taxon>Eutheria</taxon>
        <taxon>Euarchontoglires</taxon>
        <taxon>Primates</taxon>
        <taxon>Haplorrhini</taxon>
        <taxon>Catarrhini</taxon>
        <taxon>Hominidae</taxon>
        <taxon>Homo</taxon>
    </lineage>
</organism>
<proteinExistence type="evidence at transcript level"/>
<dbReference type="PANTHER" id="PTHR14122:SF1">
    <property type="entry name" value="APPETITE-REGULATING HORMONE"/>
    <property type="match status" value="1"/>
</dbReference>
<reference evidence="2" key="1">
    <citation type="journal article" date="2011" name="PLoS ONE">
        <title>A novel human ghrelin variant (in1-ghrelin) and ghrelin-o-acyltransferase are overexpressed in breast cancer: potential pathophysiological relevance.</title>
        <authorList>
            <person name="Gahete M.D."/>
            <person name="Cordoba-Chacon J."/>
            <person name="Hergueta-Redondo M."/>
            <person name="Martinez-Fuentes A.J."/>
            <person name="Kineman R.D."/>
            <person name="Moreno-Bueno G."/>
            <person name="Luque R.M."/>
            <person name="Castano J.P."/>
        </authorList>
    </citation>
    <scope>NUCLEOTIDE SEQUENCE</scope>
</reference>
<feature type="chain" id="PRO_5003216252" evidence="1">
    <location>
        <begin position="24"/>
        <end position="117"/>
    </location>
</feature>